<organism evidence="13 14">
    <name type="scientific">Schistosoma mekongi</name>
    <name type="common">Parasitic worm</name>
    <dbReference type="NCBI Taxonomy" id="38744"/>
    <lineage>
        <taxon>Eukaryota</taxon>
        <taxon>Metazoa</taxon>
        <taxon>Spiralia</taxon>
        <taxon>Lophotrochozoa</taxon>
        <taxon>Platyhelminthes</taxon>
        <taxon>Trematoda</taxon>
        <taxon>Digenea</taxon>
        <taxon>Strigeidida</taxon>
        <taxon>Schistosomatoidea</taxon>
        <taxon>Schistosomatidae</taxon>
        <taxon>Schistosoma</taxon>
    </lineage>
</organism>
<feature type="domain" description="Cadherin" evidence="12">
    <location>
        <begin position="374"/>
        <end position="488"/>
    </location>
</feature>
<feature type="region of interest" description="Disordered" evidence="10">
    <location>
        <begin position="1275"/>
        <end position="1304"/>
    </location>
</feature>
<dbReference type="GO" id="GO:0005509">
    <property type="term" value="F:calcium ion binding"/>
    <property type="evidence" value="ECO:0007669"/>
    <property type="project" value="UniProtKB-UniRule"/>
</dbReference>
<dbReference type="InterPro" id="IPR020894">
    <property type="entry name" value="Cadherin_CS"/>
</dbReference>
<feature type="domain" description="Cadherin" evidence="12">
    <location>
        <begin position="800"/>
        <end position="919"/>
    </location>
</feature>
<evidence type="ECO:0000256" key="9">
    <source>
        <dbReference type="PROSITE-ProRule" id="PRU00043"/>
    </source>
</evidence>
<keyword evidence="5" id="KW-0130">Cell adhesion</keyword>
<evidence type="ECO:0000256" key="6">
    <source>
        <dbReference type="ARBA" id="ARBA00022989"/>
    </source>
</evidence>
<reference evidence="13" key="1">
    <citation type="submission" date="2022-04" db="EMBL/GenBank/DDBJ databases">
        <authorList>
            <person name="Xu L."/>
            <person name="Lv Z."/>
        </authorList>
    </citation>
    <scope>NUCLEOTIDE SEQUENCE</scope>
    <source>
        <strain evidence="13">LV_2022a</strain>
    </source>
</reference>
<dbReference type="PANTHER" id="PTHR24026">
    <property type="entry name" value="FAT ATYPICAL CADHERIN-RELATED"/>
    <property type="match status" value="1"/>
</dbReference>
<keyword evidence="7 11" id="KW-0472">Membrane</keyword>
<keyword evidence="14" id="KW-1185">Reference proteome</keyword>
<dbReference type="FunFam" id="2.60.40.60:FF:000092">
    <property type="entry name" value="Protocadherin 8"/>
    <property type="match status" value="1"/>
</dbReference>
<dbReference type="PROSITE" id="PS00232">
    <property type="entry name" value="CADHERIN_1"/>
    <property type="match status" value="5"/>
</dbReference>
<evidence type="ECO:0000256" key="5">
    <source>
        <dbReference type="ARBA" id="ARBA00022889"/>
    </source>
</evidence>
<feature type="domain" description="Cadherin" evidence="12">
    <location>
        <begin position="617"/>
        <end position="799"/>
    </location>
</feature>
<dbReference type="PROSITE" id="PS50268">
    <property type="entry name" value="CADHERIN_2"/>
    <property type="match status" value="5"/>
</dbReference>
<evidence type="ECO:0000256" key="10">
    <source>
        <dbReference type="SAM" id="MobiDB-lite"/>
    </source>
</evidence>
<evidence type="ECO:0000259" key="12">
    <source>
        <dbReference type="PROSITE" id="PS50268"/>
    </source>
</evidence>
<accession>A0AAE1ZC85</accession>
<feature type="transmembrane region" description="Helical" evidence="11">
    <location>
        <begin position="1128"/>
        <end position="1151"/>
    </location>
</feature>
<evidence type="ECO:0000256" key="7">
    <source>
        <dbReference type="ARBA" id="ARBA00023136"/>
    </source>
</evidence>
<keyword evidence="3" id="KW-0677">Repeat</keyword>
<keyword evidence="8" id="KW-0325">Glycoprotein</keyword>
<dbReference type="PRINTS" id="PR00205">
    <property type="entry name" value="CADHERIN"/>
</dbReference>
<evidence type="ECO:0000256" key="8">
    <source>
        <dbReference type="ARBA" id="ARBA00023180"/>
    </source>
</evidence>
<dbReference type="CDD" id="cd11304">
    <property type="entry name" value="Cadherin_repeat"/>
    <property type="match status" value="5"/>
</dbReference>
<feature type="domain" description="Cadherin" evidence="12">
    <location>
        <begin position="232"/>
        <end position="373"/>
    </location>
</feature>
<sequence length="1484" mass="168598">MLQTDSKLKPVIFTQCYVYIRLWILLITCTYLPHISNPCQSIANIKITEFSKEQYLNPSNFNIIHSSWPMNSINSQLSINLSDILLHNLHLSIDDVNSPLYFSDVEQSEPFIIRRRVDDEHSKVSWYELTSIIPINRETICDLKRYPERVSVSQLCCSVSRSSELASTLNIDNEFHGRYMETFNGPCCVFLGITISSRGTYFLRVDISDLNDNTPKFQELLFGKSLINKHDNLGRFVINIPENSPNGRWIPLPKAIDLDEGLNAYVQYSIKLPNNEHLWNDNFKLIENIQSSNIESSSITTKVYLNTDTTEYSAMATDYNGPGLLILKTLDREEVSSFSFILVATDMGQPFSRSSSLSIWLQILDENDNPPVFQKSEFQIEVNENKAGIPLLSIHVNDSDIDSNGRLTYHLRTVNGINQVSMEYLRNHIQLLPSMEGVSIRISQPLDYELQPHFAFEIVCVDQGHPPLSSSALVKINVLNMNDNAPVIKFYHHGQPLDSNYAQISVYENEISNYSTESQTLCHVHVTDIDNDLNTVQCSLEGNKSKQFELKEVSTNRLVHKRKIFDLVTIMPLDREAVQQHTLVVKCHDGTTESSLIGRNQLHIIVKDRNDNAPKFIQEYYVGHVKENTANAIVVLTNSNTETVVTSYRNVIRAIDLDTGSNAQISYSIEPLYLSDHIKFVQNYTNKDEQSLLLFFENRTQTITISDGYDTKNTSNGELKQHSEKHYASRDTQDDVKSFYIDSISGQLRTRVQLDCERQNIYYFTVVAVDQAVPPEERHSTTALVTVIVDDENDNPPVLEQHHYIFDILEGLPRHSLVGQIKSTDADRDQINRHIYYELRDVVNINASNFIYVEPNTGIIHTRKVLDREEIQQIPFIIIARNQKPKSKFSSIGLNTTIFYDEASVTVNIIDQNDNAPIILHRSQMLRYNGEGADGGLHSQTKQIQQPSVVDLKYNLNTKDPFNSCIEFPYYFADADEKENAQIDVMLETNPYFEFRLDHTLICKIGKDDPPIGQYTVHVVARDLPTDSKKSLKRRYAIRIHIVNEQTSTTESHSNLLKYVDSDSTIVTSDTHSAKWLQEVRSVGKEKKNLNLGNQYSKKISNNNIAYQSYQPNNAADNSQQRYGLSTMAIVAALISVAGLLCLLLIGAVIAMKRIVPSTHNETPVTLQKNIDREIDRSGTSVWNMAGYPNPEYALNMESGKMIEHHLGRQIVKYLTNSSTNSFGGESGNQHMPPAYPTTSHPLDVSTQRFSPVSIGSLYGSAKYIPHALKIPTTFRPTTRQSPNDISACEVSQTESTTKRNSTLSKSCDELRMITGQMNNVSLQSYTTPSYEERIALNSDHMYTINCQSIKSKKCQELNNKQGNNNVSGEYNNPTNGEQRIWLLSNNKTNKPGILLSPNNISDYQRLENIKYPSILRKSDCCELMLNSSKNNDIKPNNWFNEQQHTSYNTRQITGYNKPIQNVMPTTLLSAHSLKCLNIQKSFV</sequence>
<keyword evidence="6 11" id="KW-1133">Transmembrane helix</keyword>
<comment type="subcellular location">
    <subcellularLocation>
        <location evidence="1">Membrane</location>
    </subcellularLocation>
</comment>
<comment type="caution">
    <text evidence="13">The sequence shown here is derived from an EMBL/GenBank/DDBJ whole genome shotgun (WGS) entry which is preliminary data.</text>
</comment>
<dbReference type="Pfam" id="PF00028">
    <property type="entry name" value="Cadherin"/>
    <property type="match status" value="3"/>
</dbReference>
<evidence type="ECO:0000256" key="11">
    <source>
        <dbReference type="SAM" id="Phobius"/>
    </source>
</evidence>
<protein>
    <recommendedName>
        <fullName evidence="12">Cadherin domain-containing protein</fullName>
    </recommendedName>
</protein>
<dbReference type="InterPro" id="IPR002126">
    <property type="entry name" value="Cadherin-like_dom"/>
</dbReference>
<evidence type="ECO:0000256" key="3">
    <source>
        <dbReference type="ARBA" id="ARBA00022737"/>
    </source>
</evidence>
<evidence type="ECO:0000313" key="13">
    <source>
        <dbReference type="EMBL" id="KAK4470572.1"/>
    </source>
</evidence>
<evidence type="ECO:0000313" key="14">
    <source>
        <dbReference type="Proteomes" id="UP001292079"/>
    </source>
</evidence>
<dbReference type="EMBL" id="JALJAT010000004">
    <property type="protein sequence ID" value="KAK4470572.1"/>
    <property type="molecule type" value="Genomic_DNA"/>
</dbReference>
<keyword evidence="2 11" id="KW-0812">Transmembrane</keyword>
<dbReference type="GO" id="GO:0007156">
    <property type="term" value="P:homophilic cell adhesion via plasma membrane adhesion molecules"/>
    <property type="evidence" value="ECO:0007669"/>
    <property type="project" value="InterPro"/>
</dbReference>
<dbReference type="Proteomes" id="UP001292079">
    <property type="component" value="Unassembled WGS sequence"/>
</dbReference>
<dbReference type="SUPFAM" id="SSF49313">
    <property type="entry name" value="Cadherin-like"/>
    <property type="match status" value="5"/>
</dbReference>
<dbReference type="InterPro" id="IPR015919">
    <property type="entry name" value="Cadherin-like_sf"/>
</dbReference>
<proteinExistence type="predicted"/>
<evidence type="ECO:0000256" key="4">
    <source>
        <dbReference type="ARBA" id="ARBA00022837"/>
    </source>
</evidence>
<dbReference type="PANTHER" id="PTHR24026:SF136">
    <property type="entry name" value="PROTOCADHERIN-23"/>
    <property type="match status" value="1"/>
</dbReference>
<keyword evidence="4 9" id="KW-0106">Calcium</keyword>
<evidence type="ECO:0000256" key="1">
    <source>
        <dbReference type="ARBA" id="ARBA00004370"/>
    </source>
</evidence>
<reference evidence="13" key="2">
    <citation type="journal article" date="2023" name="Infect Dis Poverty">
        <title>Chromosome-scale genome of the human blood fluke Schistosoma mekongi and its implications for public health.</title>
        <authorList>
            <person name="Zhou M."/>
            <person name="Xu L."/>
            <person name="Xu D."/>
            <person name="Chen W."/>
            <person name="Khan J."/>
            <person name="Hu Y."/>
            <person name="Huang H."/>
            <person name="Wei H."/>
            <person name="Zhang Y."/>
            <person name="Chusongsang P."/>
            <person name="Tanasarnprasert K."/>
            <person name="Hu X."/>
            <person name="Limpanont Y."/>
            <person name="Lv Z."/>
        </authorList>
    </citation>
    <scope>NUCLEOTIDE SEQUENCE</scope>
    <source>
        <strain evidence="13">LV_2022a</strain>
    </source>
</reference>
<gene>
    <name evidence="13" type="ORF">MN116_006114</name>
</gene>
<dbReference type="GO" id="GO:0005886">
    <property type="term" value="C:plasma membrane"/>
    <property type="evidence" value="ECO:0007669"/>
    <property type="project" value="InterPro"/>
</dbReference>
<dbReference type="SMART" id="SM00112">
    <property type="entry name" value="CA"/>
    <property type="match status" value="5"/>
</dbReference>
<feature type="domain" description="Cadherin" evidence="12">
    <location>
        <begin position="503"/>
        <end position="616"/>
    </location>
</feature>
<dbReference type="Gene3D" id="2.60.40.60">
    <property type="entry name" value="Cadherins"/>
    <property type="match status" value="6"/>
</dbReference>
<name>A0AAE1ZC85_SCHME</name>
<evidence type="ECO:0000256" key="2">
    <source>
        <dbReference type="ARBA" id="ARBA00022692"/>
    </source>
</evidence>